<dbReference type="Gene3D" id="3.40.630.70">
    <property type="entry name" value="Leucyl/phenylalanyl-tRNA-protein transferase, C-terminal domain"/>
    <property type="match status" value="1"/>
</dbReference>
<name>A0A383DM89_9ZZZZ</name>
<dbReference type="SUPFAM" id="SSF55729">
    <property type="entry name" value="Acyl-CoA N-acyltransferases (Nat)"/>
    <property type="match status" value="1"/>
</dbReference>
<evidence type="ECO:0000313" key="5">
    <source>
        <dbReference type="EMBL" id="SVE45611.1"/>
    </source>
</evidence>
<dbReference type="GO" id="GO:0005737">
    <property type="term" value="C:cytoplasm"/>
    <property type="evidence" value="ECO:0007669"/>
    <property type="project" value="UniProtKB-SubCell"/>
</dbReference>
<dbReference type="InterPro" id="IPR042203">
    <property type="entry name" value="Leu/Phe-tRNA_Trfase_C"/>
</dbReference>
<keyword evidence="4" id="KW-0012">Acyltransferase</keyword>
<dbReference type="AlphaFoldDB" id="A0A383DM89"/>
<dbReference type="PANTHER" id="PTHR30098:SF2">
    <property type="entry name" value="LEUCYL_PHENYLALANYL-TRNA--PROTEIN TRANSFERASE"/>
    <property type="match status" value="1"/>
</dbReference>
<dbReference type="Pfam" id="PF03588">
    <property type="entry name" value="Leu_Phe_trans"/>
    <property type="match status" value="1"/>
</dbReference>
<feature type="non-terminal residue" evidence="5">
    <location>
        <position position="169"/>
    </location>
</feature>
<evidence type="ECO:0000256" key="3">
    <source>
        <dbReference type="ARBA" id="ARBA00022679"/>
    </source>
</evidence>
<dbReference type="GO" id="GO:0030163">
    <property type="term" value="P:protein catabolic process"/>
    <property type="evidence" value="ECO:0007669"/>
    <property type="project" value="InterPro"/>
</dbReference>
<evidence type="ECO:0000256" key="2">
    <source>
        <dbReference type="ARBA" id="ARBA00022490"/>
    </source>
</evidence>
<evidence type="ECO:0008006" key="6">
    <source>
        <dbReference type="Google" id="ProtNLM"/>
    </source>
</evidence>
<dbReference type="Gene3D" id="3.30.70.3550">
    <property type="entry name" value="Leucyl/phenylalanyl-tRNA-protein transferase, N-terminal domain"/>
    <property type="match status" value="1"/>
</dbReference>
<evidence type="ECO:0000256" key="1">
    <source>
        <dbReference type="ARBA" id="ARBA00004496"/>
    </source>
</evidence>
<dbReference type="FunFam" id="3.30.70.3550:FF:000001">
    <property type="entry name" value="Leucyl/phenylalanyl-tRNA--protein transferase"/>
    <property type="match status" value="1"/>
</dbReference>
<keyword evidence="2" id="KW-0963">Cytoplasm</keyword>
<dbReference type="InterPro" id="IPR042221">
    <property type="entry name" value="Leu/Phe-tRNA_Trfase_N"/>
</dbReference>
<keyword evidence="3" id="KW-0808">Transferase</keyword>
<evidence type="ECO:0000256" key="4">
    <source>
        <dbReference type="ARBA" id="ARBA00023315"/>
    </source>
</evidence>
<dbReference type="GO" id="GO:0008914">
    <property type="term" value="F:leucyl-tRNA--protein transferase activity"/>
    <property type="evidence" value="ECO:0007669"/>
    <property type="project" value="InterPro"/>
</dbReference>
<dbReference type="NCBIfam" id="TIGR00667">
    <property type="entry name" value="aat"/>
    <property type="match status" value="1"/>
</dbReference>
<dbReference type="EMBL" id="UINC01218544">
    <property type="protein sequence ID" value="SVE45611.1"/>
    <property type="molecule type" value="Genomic_DNA"/>
</dbReference>
<protein>
    <recommendedName>
        <fullName evidence="6">Leucyl/phenylalanyl-tRNA--protein transferase</fullName>
    </recommendedName>
</protein>
<dbReference type="InterPro" id="IPR004616">
    <property type="entry name" value="Leu/Phe-tRNA_Trfase"/>
</dbReference>
<reference evidence="5" key="1">
    <citation type="submission" date="2018-05" db="EMBL/GenBank/DDBJ databases">
        <authorList>
            <person name="Lanie J.A."/>
            <person name="Ng W.-L."/>
            <person name="Kazmierczak K.M."/>
            <person name="Andrzejewski T.M."/>
            <person name="Davidsen T.M."/>
            <person name="Wayne K.J."/>
            <person name="Tettelin H."/>
            <person name="Glass J.I."/>
            <person name="Rusch D."/>
            <person name="Podicherti R."/>
            <person name="Tsui H.-C.T."/>
            <person name="Winkler M.E."/>
        </authorList>
    </citation>
    <scope>NUCLEOTIDE SEQUENCE</scope>
</reference>
<accession>A0A383DM89</accession>
<dbReference type="PANTHER" id="PTHR30098">
    <property type="entry name" value="LEUCYL/PHENYLALANYL-TRNA--PROTEIN TRANSFERASE"/>
    <property type="match status" value="1"/>
</dbReference>
<dbReference type="HAMAP" id="MF_00688">
    <property type="entry name" value="Leu_Phe_trans"/>
    <property type="match status" value="1"/>
</dbReference>
<gene>
    <name evidence="5" type="ORF">METZ01_LOCUS498465</name>
</gene>
<proteinExistence type="inferred from homology"/>
<dbReference type="InterPro" id="IPR016181">
    <property type="entry name" value="Acyl_CoA_acyltransferase"/>
</dbReference>
<organism evidence="5">
    <name type="scientific">marine metagenome</name>
    <dbReference type="NCBI Taxonomy" id="408172"/>
    <lineage>
        <taxon>unclassified sequences</taxon>
        <taxon>metagenomes</taxon>
        <taxon>ecological metagenomes</taxon>
    </lineage>
</organism>
<sequence>MNTLQWLSADDSPGVFPCPNEALTDPNGLLAAGGDLSSERLLLAYPQGIFPWYEKDQPILWWSPEPRAVLWLKEIRISRTLRRKIRRGTFFVSADRAFSDVLRGCAKERRNGNGTWITEEMGHAYQNLHDLGWAHSFEVWQDEVLVGGLYGVGIGQVFFGESMFSQKSD</sequence>
<comment type="subcellular location">
    <subcellularLocation>
        <location evidence="1">Cytoplasm</location>
    </subcellularLocation>
</comment>